<name>A0A1C5JD34_9ACTN</name>
<evidence type="ECO:0008006" key="3">
    <source>
        <dbReference type="Google" id="ProtNLM"/>
    </source>
</evidence>
<dbReference type="InterPro" id="IPR016024">
    <property type="entry name" value="ARM-type_fold"/>
</dbReference>
<gene>
    <name evidence="1" type="ORF">GA0070613_4454</name>
</gene>
<accession>A0A1C5JD34</accession>
<dbReference type="SUPFAM" id="SSF48371">
    <property type="entry name" value="ARM repeat"/>
    <property type="match status" value="1"/>
</dbReference>
<evidence type="ECO:0000313" key="1">
    <source>
        <dbReference type="EMBL" id="SCG68443.1"/>
    </source>
</evidence>
<dbReference type="EMBL" id="LT607754">
    <property type="protein sequence ID" value="SCG68443.1"/>
    <property type="molecule type" value="Genomic_DNA"/>
</dbReference>
<proteinExistence type="predicted"/>
<dbReference type="Proteomes" id="UP000198221">
    <property type="component" value="Chromosome I"/>
</dbReference>
<evidence type="ECO:0000313" key="2">
    <source>
        <dbReference type="Proteomes" id="UP000198221"/>
    </source>
</evidence>
<sequence length="260" mass="28549">MLSAPAELRTAAVAAGVHDADMTSDEAPRRATVDEWHAWRRTVFGDPYLVWHDGPEFSRLLRAARADPVMVERMLAAGLDDRDPVAAESLAVLGEAGFAPVRARELLRAAVPTASNTFLVSVATALHRLTGEESWAAAIVAVLGARHWTDRMDAAIALARFAPTADLVHALGRAVCDSEYLVRYHAANTLLRYARPPDDPEVDPPVPVYREPGLFELIATPRAEPRRRWRRRRDSPADRAGWQAAADELVGSALARLDDR</sequence>
<dbReference type="AlphaFoldDB" id="A0A1C5JD34"/>
<organism evidence="1 2">
    <name type="scientific">Micromonospora inositola</name>
    <dbReference type="NCBI Taxonomy" id="47865"/>
    <lineage>
        <taxon>Bacteria</taxon>
        <taxon>Bacillati</taxon>
        <taxon>Actinomycetota</taxon>
        <taxon>Actinomycetes</taxon>
        <taxon>Micromonosporales</taxon>
        <taxon>Micromonosporaceae</taxon>
        <taxon>Micromonospora</taxon>
    </lineage>
</organism>
<keyword evidence="2" id="KW-1185">Reference proteome</keyword>
<reference evidence="2" key="1">
    <citation type="submission" date="2016-06" db="EMBL/GenBank/DDBJ databases">
        <authorList>
            <person name="Varghese N."/>
            <person name="Submissions Spin"/>
        </authorList>
    </citation>
    <scope>NUCLEOTIDE SEQUENCE [LARGE SCALE GENOMIC DNA]</scope>
    <source>
        <strain evidence="2">DSM 43819</strain>
    </source>
</reference>
<protein>
    <recommendedName>
        <fullName evidence="3">HEAT repeat-containing protein</fullName>
    </recommendedName>
</protein>